<organism evidence="1 2">
    <name type="scientific">Streptomyces iconiensis</name>
    <dbReference type="NCBI Taxonomy" id="1384038"/>
    <lineage>
        <taxon>Bacteria</taxon>
        <taxon>Bacillati</taxon>
        <taxon>Actinomycetota</taxon>
        <taxon>Actinomycetes</taxon>
        <taxon>Kitasatosporales</taxon>
        <taxon>Streptomycetaceae</taxon>
        <taxon>Streptomyces</taxon>
    </lineage>
</organism>
<dbReference type="Proteomes" id="UP001214441">
    <property type="component" value="Unassembled WGS sequence"/>
</dbReference>
<name>A0ABT7A6T1_9ACTN</name>
<dbReference type="EMBL" id="JANCPR020000042">
    <property type="protein sequence ID" value="MDJ1136541.1"/>
    <property type="molecule type" value="Genomic_DNA"/>
</dbReference>
<dbReference type="InterPro" id="IPR037143">
    <property type="entry name" value="4-PPantetheinyl_Trfase_dom_sf"/>
</dbReference>
<sequence length="150" mass="16165">MYRSHDTLITVLARSTNIAVGAHPVPSRVTDDILLPFSQEERDFIDTVSLRCRARWVARLWARKEAALRLDGPGSLGLAAETNTLLGGALDGTVTLPPAPSGLNGVSTAYVHDIASHPEPIAAAVDTHISTVYAWYPNRTGTVHHIPSHN</sequence>
<keyword evidence="1" id="KW-0808">Transferase</keyword>
<reference evidence="1 2" key="1">
    <citation type="submission" date="2023-05" db="EMBL/GenBank/DDBJ databases">
        <title>Streptantibioticus silvisoli sp. nov., acidotolerant actinomycetes 1 from pine litter.</title>
        <authorList>
            <person name="Swiecimska M."/>
            <person name="Golinska P."/>
            <person name="Sangal V."/>
            <person name="Wachnowicz B."/>
            <person name="Goodfellow M."/>
        </authorList>
    </citation>
    <scope>NUCLEOTIDE SEQUENCE [LARGE SCALE GENOMIC DNA]</scope>
    <source>
        <strain evidence="1 2">DSM 42109</strain>
    </source>
</reference>
<comment type="caution">
    <text evidence="1">The sequence shown here is derived from an EMBL/GenBank/DDBJ whole genome shotgun (WGS) entry which is preliminary data.</text>
</comment>
<keyword evidence="2" id="KW-1185">Reference proteome</keyword>
<evidence type="ECO:0000313" key="1">
    <source>
        <dbReference type="EMBL" id="MDJ1136541.1"/>
    </source>
</evidence>
<proteinExistence type="predicted"/>
<dbReference type="SUPFAM" id="SSF56214">
    <property type="entry name" value="4'-phosphopantetheinyl transferase"/>
    <property type="match status" value="1"/>
</dbReference>
<accession>A0ABT7A6T1</accession>
<gene>
    <name evidence="1" type="ORF">NMN56_032260</name>
</gene>
<evidence type="ECO:0000313" key="2">
    <source>
        <dbReference type="Proteomes" id="UP001214441"/>
    </source>
</evidence>
<protein>
    <submittedName>
        <fullName evidence="1">4'-phosphopantetheinyl transferase superfamily protein</fullName>
    </submittedName>
</protein>
<dbReference type="RefSeq" id="WP_280842918.1">
    <property type="nucleotide sequence ID" value="NZ_JANCPR020000042.1"/>
</dbReference>
<dbReference type="GO" id="GO:0016740">
    <property type="term" value="F:transferase activity"/>
    <property type="evidence" value="ECO:0007669"/>
    <property type="project" value="UniProtKB-KW"/>
</dbReference>